<name>A0A0F9YGZ7_9ZZZZ</name>
<evidence type="ECO:0000256" key="1">
    <source>
        <dbReference type="SAM" id="MobiDB-lite"/>
    </source>
</evidence>
<proteinExistence type="predicted"/>
<comment type="caution">
    <text evidence="3">The sequence shown here is derived from an EMBL/GenBank/DDBJ whole genome shotgun (WGS) entry which is preliminary data.</text>
</comment>
<feature type="region of interest" description="Disordered" evidence="1">
    <location>
        <begin position="162"/>
        <end position="182"/>
    </location>
</feature>
<keyword evidence="2" id="KW-0812">Transmembrane</keyword>
<keyword evidence="2" id="KW-0472">Membrane</keyword>
<dbReference type="AlphaFoldDB" id="A0A0F9YGZ7"/>
<keyword evidence="2" id="KW-1133">Transmembrane helix</keyword>
<feature type="region of interest" description="Disordered" evidence="1">
    <location>
        <begin position="80"/>
        <end position="116"/>
    </location>
</feature>
<reference evidence="3" key="1">
    <citation type="journal article" date="2015" name="Nature">
        <title>Complex archaea that bridge the gap between prokaryotes and eukaryotes.</title>
        <authorList>
            <person name="Spang A."/>
            <person name="Saw J.H."/>
            <person name="Jorgensen S.L."/>
            <person name="Zaremba-Niedzwiedzka K."/>
            <person name="Martijn J."/>
            <person name="Lind A.E."/>
            <person name="van Eijk R."/>
            <person name="Schleper C."/>
            <person name="Guy L."/>
            <person name="Ettema T.J."/>
        </authorList>
    </citation>
    <scope>NUCLEOTIDE SEQUENCE</scope>
</reference>
<feature type="transmembrane region" description="Helical" evidence="2">
    <location>
        <begin position="40"/>
        <end position="63"/>
    </location>
</feature>
<evidence type="ECO:0000256" key="2">
    <source>
        <dbReference type="SAM" id="Phobius"/>
    </source>
</evidence>
<accession>A0A0F9YGZ7</accession>
<organism evidence="3">
    <name type="scientific">marine sediment metagenome</name>
    <dbReference type="NCBI Taxonomy" id="412755"/>
    <lineage>
        <taxon>unclassified sequences</taxon>
        <taxon>metagenomes</taxon>
        <taxon>ecological metagenomes</taxon>
    </lineage>
</organism>
<evidence type="ECO:0000313" key="3">
    <source>
        <dbReference type="EMBL" id="KKO11537.1"/>
    </source>
</evidence>
<dbReference type="EMBL" id="LAZR01000002">
    <property type="protein sequence ID" value="KKO11537.1"/>
    <property type="molecule type" value="Genomic_DNA"/>
</dbReference>
<gene>
    <name evidence="3" type="ORF">LCGC14_0010300</name>
</gene>
<sequence>MASSQLPDTTPEKRIEPGILTDLRLDDDSRAPAEPAAHRMLSVTLLISVFAHVIILALAAYAAKRDTLRPEAIVAQPSIQIRFRQNPQPPAPRAEQQTTTEPVMPSGESAAPVEETAAAQAILPAETITAEPDAAPAESIAEIPAPTPPRIQAPSLTDLRTAARNRAEQDRRSRSTHPDCLTRERRNAYLDCGDEQAYDYTSAGQNDTVAFFTPTLPAEPDNGVEEITATGARVKAAIDMFDNQLGTTQTKKRIMNFP</sequence>
<feature type="compositionally biased region" description="Basic and acidic residues" evidence="1">
    <location>
        <begin position="165"/>
        <end position="182"/>
    </location>
</feature>
<protein>
    <submittedName>
        <fullName evidence="3">Uncharacterized protein</fullName>
    </submittedName>
</protein>